<name>A0AAU9XJZ9_9CNID</name>
<sequence>MMNLENSGVYKNVFLRDSGAYGVASRYASTLSVEVTGNVCGLDLNSLDWLSSQIEPVNHWRDQKEKLQYLKTHYNLESDQGFFKSCLYSQCDKRMKIAKNILNGSPNTSQHRDHAMYFKGFDTLEVNNNYVSGWPSNPSGGIKARNGKNLRVVRNYLDDTSILLFTYRKAKACLHDGLKNVTVYGNHIVQRTRLGGAKSGVGYYEPHYTGKDVNIKYSANVFEIVGVSNLALFACIWLTNGNLSQHHVYRDNIYYGTTMPVTIEARNRIATYETGDIDQEIKDLYNYTAYKLNIPHYQPTTPEHQHPYSPILFHHSLFFLARRTCLTIRSLLSW</sequence>
<evidence type="ECO:0000313" key="2">
    <source>
        <dbReference type="Proteomes" id="UP001159428"/>
    </source>
</evidence>
<dbReference type="InterPro" id="IPR011050">
    <property type="entry name" value="Pectin_lyase_fold/virulence"/>
</dbReference>
<dbReference type="Proteomes" id="UP001159428">
    <property type="component" value="Unassembled WGS sequence"/>
</dbReference>
<reference evidence="1 2" key="1">
    <citation type="submission" date="2022-05" db="EMBL/GenBank/DDBJ databases">
        <authorList>
            <consortium name="Genoscope - CEA"/>
            <person name="William W."/>
        </authorList>
    </citation>
    <scope>NUCLEOTIDE SEQUENCE [LARGE SCALE GENOMIC DNA]</scope>
</reference>
<organism evidence="1 2">
    <name type="scientific">Pocillopora meandrina</name>
    <dbReference type="NCBI Taxonomy" id="46732"/>
    <lineage>
        <taxon>Eukaryota</taxon>
        <taxon>Metazoa</taxon>
        <taxon>Cnidaria</taxon>
        <taxon>Anthozoa</taxon>
        <taxon>Hexacorallia</taxon>
        <taxon>Scleractinia</taxon>
        <taxon>Astrocoeniina</taxon>
        <taxon>Pocilloporidae</taxon>
        <taxon>Pocillopora</taxon>
    </lineage>
</organism>
<evidence type="ECO:0000313" key="1">
    <source>
        <dbReference type="EMBL" id="CAH3150710.1"/>
    </source>
</evidence>
<dbReference type="AlphaFoldDB" id="A0AAU9XJZ9"/>
<protein>
    <submittedName>
        <fullName evidence="1">Uncharacterized protein</fullName>
    </submittedName>
</protein>
<accession>A0AAU9XJZ9</accession>
<dbReference type="SUPFAM" id="SSF51126">
    <property type="entry name" value="Pectin lyase-like"/>
    <property type="match status" value="1"/>
</dbReference>
<keyword evidence="2" id="KW-1185">Reference proteome</keyword>
<comment type="caution">
    <text evidence="1">The sequence shown here is derived from an EMBL/GenBank/DDBJ whole genome shotgun (WGS) entry which is preliminary data.</text>
</comment>
<gene>
    <name evidence="1" type="ORF">PMEA_00024855</name>
</gene>
<dbReference type="EMBL" id="CALNXJ010000048">
    <property type="protein sequence ID" value="CAH3150710.1"/>
    <property type="molecule type" value="Genomic_DNA"/>
</dbReference>
<proteinExistence type="predicted"/>